<organism evidence="1 2">
    <name type="scientific">Willisornis vidua</name>
    <name type="common">Xingu scale-backed antbird</name>
    <dbReference type="NCBI Taxonomy" id="1566151"/>
    <lineage>
        <taxon>Eukaryota</taxon>
        <taxon>Metazoa</taxon>
        <taxon>Chordata</taxon>
        <taxon>Craniata</taxon>
        <taxon>Vertebrata</taxon>
        <taxon>Euteleostomi</taxon>
        <taxon>Archelosauria</taxon>
        <taxon>Archosauria</taxon>
        <taxon>Dinosauria</taxon>
        <taxon>Saurischia</taxon>
        <taxon>Theropoda</taxon>
        <taxon>Coelurosauria</taxon>
        <taxon>Aves</taxon>
        <taxon>Neognathae</taxon>
        <taxon>Neoaves</taxon>
        <taxon>Telluraves</taxon>
        <taxon>Australaves</taxon>
        <taxon>Passeriformes</taxon>
        <taxon>Thamnophilidae</taxon>
        <taxon>Willisornis</taxon>
    </lineage>
</organism>
<reference evidence="1" key="1">
    <citation type="submission" date="2019-10" db="EMBL/GenBank/DDBJ databases">
        <authorList>
            <person name="Soares A.E.R."/>
            <person name="Aleixo A."/>
            <person name="Schneider P."/>
            <person name="Miyaki C.Y."/>
            <person name="Schneider M.P."/>
            <person name="Mello C."/>
            <person name="Vasconcelos A.T.R."/>
        </authorList>
    </citation>
    <scope>NUCLEOTIDE SEQUENCE</scope>
    <source>
        <tissue evidence="1">Muscle</tissue>
    </source>
</reference>
<protein>
    <submittedName>
        <fullName evidence="1">Uncharacterized protein</fullName>
    </submittedName>
</protein>
<keyword evidence="2" id="KW-1185">Reference proteome</keyword>
<proteinExistence type="predicted"/>
<dbReference type="EMBL" id="WHWB01034786">
    <property type="protein sequence ID" value="KAJ7404165.1"/>
    <property type="molecule type" value="Genomic_DNA"/>
</dbReference>
<evidence type="ECO:0000313" key="1">
    <source>
        <dbReference type="EMBL" id="KAJ7404165.1"/>
    </source>
</evidence>
<dbReference type="Proteomes" id="UP001145742">
    <property type="component" value="Unassembled WGS sequence"/>
</dbReference>
<comment type="caution">
    <text evidence="1">The sequence shown here is derived from an EMBL/GenBank/DDBJ whole genome shotgun (WGS) entry which is preliminary data.</text>
</comment>
<accession>A0ABQ9CPT5</accession>
<gene>
    <name evidence="1" type="ORF">WISP_146993</name>
</gene>
<sequence length="132" mass="14758">MVTGKSSGLSQQPVLTRADLLGIRDVTGWDGREALNCQDTVPTETRTQDLGIQSPECSPLHHGITYLYICTQHIKVSTIKTSSNMKKSIHKGYVYNCNVSSALSSFYSQQKKTRNPVLEFPSLLSRKWIVIK</sequence>
<evidence type="ECO:0000313" key="2">
    <source>
        <dbReference type="Proteomes" id="UP001145742"/>
    </source>
</evidence>
<name>A0ABQ9CPT5_9PASS</name>